<evidence type="ECO:0000313" key="2">
    <source>
        <dbReference type="EMBL" id="KIJ27023.1"/>
    </source>
</evidence>
<dbReference type="PROSITE" id="PS51038">
    <property type="entry name" value="BAH"/>
    <property type="match status" value="1"/>
</dbReference>
<dbReference type="Gene3D" id="2.30.30.490">
    <property type="match status" value="1"/>
</dbReference>
<dbReference type="EMBL" id="KN837349">
    <property type="protein sequence ID" value="KIJ27023.1"/>
    <property type="molecule type" value="Genomic_DNA"/>
</dbReference>
<name>A0A0C9TCW6_SPHS4</name>
<keyword evidence="3" id="KW-1185">Reference proteome</keyword>
<accession>A0A0C9TCW6</accession>
<dbReference type="HOGENOM" id="CLU_1960970_0_0_1"/>
<sequence>MFIDSDLDQIHEKKALKLELGSDVLITCENTGKTEIKTSDYYGHIIEIWTDMQMTEETLAVLHVKWYYTSNSLLEWIRKRKSSFNLPTEEIEKIQRRFLDRLGRDELVLTSDSDYIDIQTVLALCEVY</sequence>
<reference evidence="2 3" key="1">
    <citation type="submission" date="2014-06" db="EMBL/GenBank/DDBJ databases">
        <title>Evolutionary Origins and Diversification of the Mycorrhizal Mutualists.</title>
        <authorList>
            <consortium name="DOE Joint Genome Institute"/>
            <consortium name="Mycorrhizal Genomics Consortium"/>
            <person name="Kohler A."/>
            <person name="Kuo A."/>
            <person name="Nagy L.G."/>
            <person name="Floudas D."/>
            <person name="Copeland A."/>
            <person name="Barry K.W."/>
            <person name="Cichocki N."/>
            <person name="Veneault-Fourrey C."/>
            <person name="LaButti K."/>
            <person name="Lindquist E.A."/>
            <person name="Lipzen A."/>
            <person name="Lundell T."/>
            <person name="Morin E."/>
            <person name="Murat C."/>
            <person name="Riley R."/>
            <person name="Ohm R."/>
            <person name="Sun H."/>
            <person name="Tunlid A."/>
            <person name="Henrissat B."/>
            <person name="Grigoriev I.V."/>
            <person name="Hibbett D.S."/>
            <person name="Martin F."/>
        </authorList>
    </citation>
    <scope>NUCLEOTIDE SEQUENCE [LARGE SCALE GENOMIC DNA]</scope>
    <source>
        <strain evidence="2 3">SS14</strain>
    </source>
</reference>
<gene>
    <name evidence="2" type="ORF">M422DRAFT_271844</name>
</gene>
<dbReference type="Proteomes" id="UP000054279">
    <property type="component" value="Unassembled WGS sequence"/>
</dbReference>
<organism evidence="2 3">
    <name type="scientific">Sphaerobolus stellatus (strain SS14)</name>
    <dbReference type="NCBI Taxonomy" id="990650"/>
    <lineage>
        <taxon>Eukaryota</taxon>
        <taxon>Fungi</taxon>
        <taxon>Dikarya</taxon>
        <taxon>Basidiomycota</taxon>
        <taxon>Agaricomycotina</taxon>
        <taxon>Agaricomycetes</taxon>
        <taxon>Phallomycetidae</taxon>
        <taxon>Geastrales</taxon>
        <taxon>Sphaerobolaceae</taxon>
        <taxon>Sphaerobolus</taxon>
    </lineage>
</organism>
<feature type="domain" description="BAH" evidence="1">
    <location>
        <begin position="16"/>
        <end position="128"/>
    </location>
</feature>
<dbReference type="GO" id="GO:0003682">
    <property type="term" value="F:chromatin binding"/>
    <property type="evidence" value="ECO:0007669"/>
    <property type="project" value="InterPro"/>
</dbReference>
<proteinExistence type="predicted"/>
<dbReference type="InterPro" id="IPR001025">
    <property type="entry name" value="BAH_dom"/>
</dbReference>
<dbReference type="InterPro" id="IPR043151">
    <property type="entry name" value="BAH_sf"/>
</dbReference>
<protein>
    <recommendedName>
        <fullName evidence="1">BAH domain-containing protein</fullName>
    </recommendedName>
</protein>
<evidence type="ECO:0000259" key="1">
    <source>
        <dbReference type="PROSITE" id="PS51038"/>
    </source>
</evidence>
<dbReference type="AlphaFoldDB" id="A0A0C9TCW6"/>
<evidence type="ECO:0000313" key="3">
    <source>
        <dbReference type="Proteomes" id="UP000054279"/>
    </source>
</evidence>